<dbReference type="SUPFAM" id="SSF53649">
    <property type="entry name" value="Alkaline phosphatase-like"/>
    <property type="match status" value="1"/>
</dbReference>
<evidence type="ECO:0000256" key="2">
    <source>
        <dbReference type="ARBA" id="ARBA00022723"/>
    </source>
</evidence>
<keyword evidence="2" id="KW-0479">Metal-binding</keyword>
<dbReference type="PROSITE" id="PS00523">
    <property type="entry name" value="SULFATASE_1"/>
    <property type="match status" value="1"/>
</dbReference>
<dbReference type="InterPro" id="IPR000917">
    <property type="entry name" value="Sulfatase_N"/>
</dbReference>
<dbReference type="CDD" id="cd16025">
    <property type="entry name" value="PAS_like"/>
    <property type="match status" value="1"/>
</dbReference>
<dbReference type="Proteomes" id="UP001501183">
    <property type="component" value="Unassembled WGS sequence"/>
</dbReference>
<dbReference type="InterPro" id="IPR050738">
    <property type="entry name" value="Sulfatase"/>
</dbReference>
<sequence>MNASSSDCTRAYTREPADADAPAWPTAPTPPADAPNIVVIMTDDVGYGASSTFGGPIPTPTLDALADRGLRYTRFHTTAMCSPTRAALMTGRNHHRVGAGRVTEMALAYDGYTSVIPDRAATIAEILRSNGYGTAHFGKYHNVPVFETGPSGPFDHWPTNMGFEHFYGFLGGSTNNWAPALHLGTTAVEPPTDDPSYHLEQDLADKAIAWIRQQKSVSPDKPLFVQYAAAACHAPHHAPAEWIARFSGRFDRGWDVLREETLARQKDLGVVPAGTELTERPDQITAWESLSADHRTVAARMMEVYAASLAHADAQIGRVLDELERIGELDNTLVIYIQGDNGASPEGGANGLLNEMTYVNRMEDSIDSLLEHLDELGGPLHYNHFPAGWAHATDSPFQWFKMVASHFGGTRNGLVLSLPARIADTGGIRTQFHHVIDIVPTILDVVGIEAPAVVRGVPQLPMCGVPMTYTFDDPDRPSTRTTQYFELMGNLAIYHEGWVAATTPVEMPWEYSADIPPVAGRQWELYHVAEDYSQAHNLAAAHPDRLRSLVDLFWTEATDNQVLPIIAGKAYRPGPPKPNPTDGKSTFTYYAGTTRVPPGAAPDIVNRSFTITADVVLDTDRATGMLLSQGGRFGGHALYFLGGRLIYHYNLLARERYWVTSDAPIDPGKHIVSARLQRRSSDRGGAADVTLLCDGTPVGHGSVDRTAPWRVNYIEGLNVGQDTGSPVSEDYRVPFAFDETLHDVTLTFH</sequence>
<dbReference type="Pfam" id="PF00884">
    <property type="entry name" value="Sulfatase"/>
    <property type="match status" value="1"/>
</dbReference>
<evidence type="ECO:0000313" key="7">
    <source>
        <dbReference type="EMBL" id="GAA4482021.1"/>
    </source>
</evidence>
<protein>
    <submittedName>
        <fullName evidence="7">Arylsulfatase</fullName>
    </submittedName>
</protein>
<dbReference type="InterPro" id="IPR017850">
    <property type="entry name" value="Alkaline_phosphatase_core_sf"/>
</dbReference>
<comment type="caution">
    <text evidence="7">The sequence shown here is derived from an EMBL/GenBank/DDBJ whole genome shotgun (WGS) entry which is preliminary data.</text>
</comment>
<evidence type="ECO:0000259" key="6">
    <source>
        <dbReference type="Pfam" id="PF00884"/>
    </source>
</evidence>
<dbReference type="Gene3D" id="3.40.720.10">
    <property type="entry name" value="Alkaline Phosphatase, subunit A"/>
    <property type="match status" value="1"/>
</dbReference>
<dbReference type="InterPro" id="IPR001791">
    <property type="entry name" value="Laminin_G"/>
</dbReference>
<keyword evidence="8" id="KW-1185">Reference proteome</keyword>
<gene>
    <name evidence="7" type="ORF">GCM10023094_31120</name>
</gene>
<dbReference type="PANTHER" id="PTHR42693:SF43">
    <property type="entry name" value="BLL2667 PROTEIN"/>
    <property type="match status" value="1"/>
</dbReference>
<evidence type="ECO:0000256" key="3">
    <source>
        <dbReference type="ARBA" id="ARBA00022801"/>
    </source>
</evidence>
<accession>A0ABP8P7K1</accession>
<dbReference type="RefSeq" id="WP_345346645.1">
    <property type="nucleotide sequence ID" value="NZ_BAABFB010000050.1"/>
</dbReference>
<comment type="similarity">
    <text evidence="1">Belongs to the sulfatase family.</text>
</comment>
<feature type="domain" description="Sulfatase N-terminal" evidence="6">
    <location>
        <begin position="35"/>
        <end position="448"/>
    </location>
</feature>
<dbReference type="InterPro" id="IPR024607">
    <property type="entry name" value="Sulfatase_CS"/>
</dbReference>
<evidence type="ECO:0000256" key="1">
    <source>
        <dbReference type="ARBA" id="ARBA00008779"/>
    </source>
</evidence>
<reference evidence="8" key="1">
    <citation type="journal article" date="2019" name="Int. J. Syst. Evol. Microbiol.">
        <title>The Global Catalogue of Microorganisms (GCM) 10K type strain sequencing project: providing services to taxonomists for standard genome sequencing and annotation.</title>
        <authorList>
            <consortium name="The Broad Institute Genomics Platform"/>
            <consortium name="The Broad Institute Genome Sequencing Center for Infectious Disease"/>
            <person name="Wu L."/>
            <person name="Ma J."/>
        </authorList>
    </citation>
    <scope>NUCLEOTIDE SEQUENCE [LARGE SCALE GENOMIC DNA]</scope>
    <source>
        <strain evidence="8">JCM 32206</strain>
    </source>
</reference>
<dbReference type="PANTHER" id="PTHR42693">
    <property type="entry name" value="ARYLSULFATASE FAMILY MEMBER"/>
    <property type="match status" value="1"/>
</dbReference>
<dbReference type="Gene3D" id="3.30.1120.10">
    <property type="match status" value="1"/>
</dbReference>
<keyword evidence="4" id="KW-0106">Calcium</keyword>
<keyword evidence="3" id="KW-0378">Hydrolase</keyword>
<proteinExistence type="inferred from homology"/>
<dbReference type="SUPFAM" id="SSF49899">
    <property type="entry name" value="Concanavalin A-like lectins/glucanases"/>
    <property type="match status" value="1"/>
</dbReference>
<feature type="region of interest" description="Disordered" evidence="5">
    <location>
        <begin position="1"/>
        <end position="32"/>
    </location>
</feature>
<evidence type="ECO:0000256" key="4">
    <source>
        <dbReference type="ARBA" id="ARBA00022837"/>
    </source>
</evidence>
<dbReference type="CDD" id="cd00110">
    <property type="entry name" value="LamG"/>
    <property type="match status" value="1"/>
</dbReference>
<organism evidence="7 8">
    <name type="scientific">Rhodococcus olei</name>
    <dbReference type="NCBI Taxonomy" id="2161675"/>
    <lineage>
        <taxon>Bacteria</taxon>
        <taxon>Bacillati</taxon>
        <taxon>Actinomycetota</taxon>
        <taxon>Actinomycetes</taxon>
        <taxon>Mycobacteriales</taxon>
        <taxon>Nocardiaceae</taxon>
        <taxon>Rhodococcus</taxon>
    </lineage>
</organism>
<dbReference type="InterPro" id="IPR013320">
    <property type="entry name" value="ConA-like_dom_sf"/>
</dbReference>
<evidence type="ECO:0000256" key="5">
    <source>
        <dbReference type="SAM" id="MobiDB-lite"/>
    </source>
</evidence>
<name>A0ABP8P7K1_9NOCA</name>
<evidence type="ECO:0000313" key="8">
    <source>
        <dbReference type="Proteomes" id="UP001501183"/>
    </source>
</evidence>
<dbReference type="EMBL" id="BAABFB010000050">
    <property type="protein sequence ID" value="GAA4482021.1"/>
    <property type="molecule type" value="Genomic_DNA"/>
</dbReference>